<accession>A0AA38VYE2</accession>
<keyword evidence="2" id="KW-0805">Transcription regulation</keyword>
<feature type="region of interest" description="Disordered" evidence="5">
    <location>
        <begin position="177"/>
        <end position="214"/>
    </location>
</feature>
<evidence type="ECO:0000256" key="1">
    <source>
        <dbReference type="ARBA" id="ARBA00004123"/>
    </source>
</evidence>
<comment type="caution">
    <text evidence="7">The sequence shown here is derived from an EMBL/GenBank/DDBJ whole genome shotgun (WGS) entry which is preliminary data.</text>
</comment>
<dbReference type="Pfam" id="PF07524">
    <property type="entry name" value="Bromo_TP"/>
    <property type="match status" value="1"/>
</dbReference>
<evidence type="ECO:0000256" key="3">
    <source>
        <dbReference type="ARBA" id="ARBA00023163"/>
    </source>
</evidence>
<proteinExistence type="predicted"/>
<dbReference type="Gene3D" id="1.10.20.10">
    <property type="entry name" value="Histone, subunit A"/>
    <property type="match status" value="1"/>
</dbReference>
<evidence type="ECO:0000256" key="2">
    <source>
        <dbReference type="ARBA" id="ARBA00023015"/>
    </source>
</evidence>
<dbReference type="InterPro" id="IPR009072">
    <property type="entry name" value="Histone-fold"/>
</dbReference>
<dbReference type="AlphaFoldDB" id="A0AA38VYE2"/>
<evidence type="ECO:0000256" key="5">
    <source>
        <dbReference type="SAM" id="MobiDB-lite"/>
    </source>
</evidence>
<dbReference type="CDD" id="cd00076">
    <property type="entry name" value="HFD_SF"/>
    <property type="match status" value="1"/>
</dbReference>
<feature type="domain" description="Bromodomain associated" evidence="6">
    <location>
        <begin position="5"/>
        <end position="82"/>
    </location>
</feature>
<organism evidence="7 8">
    <name type="scientific">Pleurostoma richardsiae</name>
    <dbReference type="NCBI Taxonomy" id="41990"/>
    <lineage>
        <taxon>Eukaryota</taxon>
        <taxon>Fungi</taxon>
        <taxon>Dikarya</taxon>
        <taxon>Ascomycota</taxon>
        <taxon>Pezizomycotina</taxon>
        <taxon>Sordariomycetes</taxon>
        <taxon>Sordariomycetidae</taxon>
        <taxon>Calosphaeriales</taxon>
        <taxon>Pleurostomataceae</taxon>
        <taxon>Pleurostoma</taxon>
    </lineage>
</organism>
<evidence type="ECO:0000313" key="7">
    <source>
        <dbReference type="EMBL" id="KAJ9157823.1"/>
    </source>
</evidence>
<dbReference type="EMBL" id="JANBVO010000001">
    <property type="protein sequence ID" value="KAJ9157823.1"/>
    <property type="molecule type" value="Genomic_DNA"/>
</dbReference>
<dbReference type="GO" id="GO:0005634">
    <property type="term" value="C:nucleus"/>
    <property type="evidence" value="ECO:0007669"/>
    <property type="project" value="UniProtKB-SubCell"/>
</dbReference>
<dbReference type="InterPro" id="IPR006565">
    <property type="entry name" value="BTP"/>
</dbReference>
<dbReference type="Proteomes" id="UP001174694">
    <property type="component" value="Unassembled WGS sequence"/>
</dbReference>
<keyword evidence="3" id="KW-0804">Transcription</keyword>
<evidence type="ECO:0000259" key="6">
    <source>
        <dbReference type="SMART" id="SM00576"/>
    </source>
</evidence>
<keyword evidence="8" id="KW-1185">Reference proteome</keyword>
<name>A0AA38VYE2_9PEZI</name>
<protein>
    <submittedName>
        <fullName evidence="7">Transcription initiation factor TFIID subunit 3</fullName>
    </submittedName>
</protein>
<evidence type="ECO:0000256" key="4">
    <source>
        <dbReference type="ARBA" id="ARBA00023242"/>
    </source>
</evidence>
<gene>
    <name evidence="7" type="ORF">NKR23_g763</name>
</gene>
<keyword evidence="4" id="KW-0539">Nucleus</keyword>
<sequence length="214" mass="23284">MTPPEPFYHALLRPAVLQILRAAGYHSARPAVVDSLTDLAARYLAVLCAETARHAADNDTSLCPTVVDARLALEDAGALMPQRNFEEQEFFGAEDTRGVEDFVAWFAGPRHKEIRRVALEAGVEEEATDYLTALKKKHSKAAEDAKYTGTILGKGNDHGVVIVEGGGELNSIHTWMARRQGPPPRDSPEPDSRPPSSGLSSIGTMPDDMEMDFS</sequence>
<evidence type="ECO:0000313" key="8">
    <source>
        <dbReference type="Proteomes" id="UP001174694"/>
    </source>
</evidence>
<comment type="subcellular location">
    <subcellularLocation>
        <location evidence="1">Nucleus</location>
    </subcellularLocation>
</comment>
<reference evidence="7" key="1">
    <citation type="submission" date="2022-07" db="EMBL/GenBank/DDBJ databases">
        <title>Fungi with potential for degradation of polypropylene.</title>
        <authorList>
            <person name="Gostincar C."/>
        </authorList>
    </citation>
    <scope>NUCLEOTIDE SEQUENCE</scope>
    <source>
        <strain evidence="7">EXF-13308</strain>
    </source>
</reference>
<dbReference type="SMART" id="SM00576">
    <property type="entry name" value="BTP"/>
    <property type="match status" value="1"/>
</dbReference>
<dbReference type="GO" id="GO:0046982">
    <property type="term" value="F:protein heterodimerization activity"/>
    <property type="evidence" value="ECO:0007669"/>
    <property type="project" value="InterPro"/>
</dbReference>